<evidence type="ECO:0000313" key="2">
    <source>
        <dbReference type="EMBL" id="KAI1715728.1"/>
    </source>
</evidence>
<dbReference type="AlphaFoldDB" id="A0AAD4N5Q7"/>
<dbReference type="Proteomes" id="UP001201812">
    <property type="component" value="Unassembled WGS sequence"/>
</dbReference>
<dbReference type="Pfam" id="PF24342">
    <property type="entry name" value="OB_DEPS-1_2nd"/>
    <property type="match status" value="1"/>
</dbReference>
<evidence type="ECO:0000313" key="3">
    <source>
        <dbReference type="Proteomes" id="UP001201812"/>
    </source>
</evidence>
<gene>
    <name evidence="2" type="ORF">DdX_08057</name>
</gene>
<name>A0AAD4N5Q7_9BILA</name>
<keyword evidence="3" id="KW-1185">Reference proteome</keyword>
<evidence type="ECO:0000259" key="1">
    <source>
        <dbReference type="PROSITE" id="PS50181"/>
    </source>
</evidence>
<accession>A0AAD4N5Q7</accession>
<dbReference type="SUPFAM" id="SSF81383">
    <property type="entry name" value="F-box domain"/>
    <property type="match status" value="1"/>
</dbReference>
<comment type="caution">
    <text evidence="2">The sequence shown here is derived from an EMBL/GenBank/DDBJ whole genome shotgun (WGS) entry which is preliminary data.</text>
</comment>
<dbReference type="GO" id="GO:0000209">
    <property type="term" value="P:protein polyubiquitination"/>
    <property type="evidence" value="ECO:0007669"/>
    <property type="project" value="TreeGrafter"/>
</dbReference>
<dbReference type="PROSITE" id="PS50181">
    <property type="entry name" value="FBOX"/>
    <property type="match status" value="1"/>
</dbReference>
<dbReference type="PANTHER" id="PTHR13252:SF9">
    <property type="entry name" value="F-BOX ONLY PROTEIN 28"/>
    <property type="match status" value="1"/>
</dbReference>
<sequence length="630" mass="73439">MKLFEELPIEINEKIIFYLSYNEMCQHRVVSKHFNCVFEKCLNRGWLEARTLLEKTRARLDEHLPKRKSLKMKHQLYCLSVYMGVIDCEVDELHSEMESDIKSEHACFFAGLLLDELFKELSMIKKCLDTNNPADVPTNILPLSTYGPMVRIRDYAHMALDNFNGYLHKRKNILHSDHFGNSSSDSKQDENHSSKSVLSQAMATISQILKVDTCEKSTQTTGDYGSMGLPNTTIYSCQQSMAQNPRVAWQIGIVACTHVSLNIVGIVFVDNQQPLYILPAHLFRLSEEEKRGLSKSQILRLTSTPITGDNIEFEANENRVITSWAKSKDFYESTFSNDGYMQILTNCVISPEPIRRCWSRLFGVLPIQNQIKMRDYLPNIMYKCGINLWFDLKECQEKEDGWVDLDTYRPTFTCQFADVKEVYIDVGLETVIHSAPWNRHMPLIIYAADPNDDDPNVGELPQLDIYHEHKYGISLVIDPRKNQVFCLSYPSEDCKLANYPSRRGMYKPGLLISVHMFFCKYNKCNVIYKFSRLEQQDPFPHDFDESGEIILLVPVVELGRHAECYNNQSIDKRKRYFYSYYTTLIDDPHNLMPNFFLYDNEEVWLKFKGVENRILEYSNALKQKYWWMIV</sequence>
<dbReference type="EMBL" id="JAKKPZ010000011">
    <property type="protein sequence ID" value="KAI1715728.1"/>
    <property type="molecule type" value="Genomic_DNA"/>
</dbReference>
<proteinExistence type="predicted"/>
<dbReference type="PANTHER" id="PTHR13252">
    <property type="entry name" value="F-BOX ONLY PROTEIN 28"/>
    <property type="match status" value="1"/>
</dbReference>
<feature type="domain" description="F-box" evidence="1">
    <location>
        <begin position="1"/>
        <end position="49"/>
    </location>
</feature>
<protein>
    <submittedName>
        <fullName evidence="2">F-box only protein 28</fullName>
    </submittedName>
</protein>
<reference evidence="2" key="1">
    <citation type="submission" date="2022-01" db="EMBL/GenBank/DDBJ databases">
        <title>Genome Sequence Resource for Two Populations of Ditylenchus destructor, the Migratory Endoparasitic Phytonematode.</title>
        <authorList>
            <person name="Zhang H."/>
            <person name="Lin R."/>
            <person name="Xie B."/>
        </authorList>
    </citation>
    <scope>NUCLEOTIDE SEQUENCE</scope>
    <source>
        <strain evidence="2">BazhouSP</strain>
    </source>
</reference>
<organism evidence="2 3">
    <name type="scientific">Ditylenchus destructor</name>
    <dbReference type="NCBI Taxonomy" id="166010"/>
    <lineage>
        <taxon>Eukaryota</taxon>
        <taxon>Metazoa</taxon>
        <taxon>Ecdysozoa</taxon>
        <taxon>Nematoda</taxon>
        <taxon>Chromadorea</taxon>
        <taxon>Rhabditida</taxon>
        <taxon>Tylenchina</taxon>
        <taxon>Tylenchomorpha</taxon>
        <taxon>Sphaerularioidea</taxon>
        <taxon>Anguinidae</taxon>
        <taxon>Anguininae</taxon>
        <taxon>Ditylenchus</taxon>
    </lineage>
</organism>
<dbReference type="InterPro" id="IPR039719">
    <property type="entry name" value="FBXO28"/>
</dbReference>
<dbReference type="InterPro" id="IPR036047">
    <property type="entry name" value="F-box-like_dom_sf"/>
</dbReference>
<dbReference type="InterPro" id="IPR001810">
    <property type="entry name" value="F-box_dom"/>
</dbReference>
<dbReference type="InterPro" id="IPR057143">
    <property type="entry name" value="OB_DEPS-1_2nd"/>
</dbReference>